<dbReference type="Pfam" id="PF01909">
    <property type="entry name" value="NTP_transf_2"/>
    <property type="match status" value="1"/>
</dbReference>
<evidence type="ECO:0000259" key="1">
    <source>
        <dbReference type="Pfam" id="PF01909"/>
    </source>
</evidence>
<sequence length="121" mass="13868">MLRDEILRTIPEIKKRIAGNDVNDIPISSLKFGIAGSIALGKEKKNSDIDLVIDSDGFSLDAIDFIKSYLHDLFKRKVDILFLPLLRKEDIELDNIAKEFDLGINEDSVYKTVNREVIWFE</sequence>
<name>A0A1I5YB32_9FIRM</name>
<dbReference type="Gene3D" id="3.30.460.10">
    <property type="entry name" value="Beta Polymerase, domain 2"/>
    <property type="match status" value="1"/>
</dbReference>
<organism evidence="2 3">
    <name type="scientific">Butyrivibrio proteoclasticus</name>
    <dbReference type="NCBI Taxonomy" id="43305"/>
    <lineage>
        <taxon>Bacteria</taxon>
        <taxon>Bacillati</taxon>
        <taxon>Bacillota</taxon>
        <taxon>Clostridia</taxon>
        <taxon>Lachnospirales</taxon>
        <taxon>Lachnospiraceae</taxon>
        <taxon>Butyrivibrio</taxon>
    </lineage>
</organism>
<feature type="domain" description="Polymerase nucleotidyl transferase" evidence="1">
    <location>
        <begin position="31"/>
        <end position="87"/>
    </location>
</feature>
<accession>A0A1I5YB32</accession>
<protein>
    <submittedName>
        <fullName evidence="2">Nucleotidyltransferase domain-containing protein</fullName>
    </submittedName>
</protein>
<dbReference type="Proteomes" id="UP000182624">
    <property type="component" value="Unassembled WGS sequence"/>
</dbReference>
<dbReference type="SUPFAM" id="SSF81301">
    <property type="entry name" value="Nucleotidyltransferase"/>
    <property type="match status" value="1"/>
</dbReference>
<dbReference type="eggNOG" id="ENOG5030FIJ">
    <property type="taxonomic scope" value="Bacteria"/>
</dbReference>
<dbReference type="OrthoDB" id="9809668at2"/>
<keyword evidence="2" id="KW-0808">Transferase</keyword>
<gene>
    <name evidence="2" type="ORF">SAMN04487928_14317</name>
</gene>
<evidence type="ECO:0000313" key="2">
    <source>
        <dbReference type="EMBL" id="SFQ41389.1"/>
    </source>
</evidence>
<evidence type="ECO:0000313" key="3">
    <source>
        <dbReference type="Proteomes" id="UP000182624"/>
    </source>
</evidence>
<keyword evidence="3" id="KW-1185">Reference proteome</keyword>
<proteinExistence type="predicted"/>
<dbReference type="EMBL" id="FOXO01000043">
    <property type="protein sequence ID" value="SFQ41389.1"/>
    <property type="molecule type" value="Genomic_DNA"/>
</dbReference>
<reference evidence="3" key="1">
    <citation type="submission" date="2016-10" db="EMBL/GenBank/DDBJ databases">
        <authorList>
            <person name="Varghese N."/>
            <person name="Submissions S."/>
        </authorList>
    </citation>
    <scope>NUCLEOTIDE SEQUENCE [LARGE SCALE GENOMIC DNA]</scope>
    <source>
        <strain evidence="3">P18</strain>
    </source>
</reference>
<dbReference type="AlphaFoldDB" id="A0A1I5YB32"/>
<dbReference type="InterPro" id="IPR002934">
    <property type="entry name" value="Polymerase_NTP_transf_dom"/>
</dbReference>
<dbReference type="CDD" id="cd05403">
    <property type="entry name" value="NT_KNTase_like"/>
    <property type="match status" value="1"/>
</dbReference>
<dbReference type="RefSeq" id="WP_074891814.1">
    <property type="nucleotide sequence ID" value="NZ_FOXO01000043.1"/>
</dbReference>
<dbReference type="GO" id="GO:0016779">
    <property type="term" value="F:nucleotidyltransferase activity"/>
    <property type="evidence" value="ECO:0007669"/>
    <property type="project" value="InterPro"/>
</dbReference>
<dbReference type="InterPro" id="IPR043519">
    <property type="entry name" value="NT_sf"/>
</dbReference>